<dbReference type="PANTHER" id="PTHR30329:SF21">
    <property type="entry name" value="LIPOPROTEIN YIAD-RELATED"/>
    <property type="match status" value="1"/>
</dbReference>
<dbReference type="EMBL" id="CP045350">
    <property type="protein sequence ID" value="QFT26072.1"/>
    <property type="molecule type" value="Genomic_DNA"/>
</dbReference>
<reference evidence="7 8" key="1">
    <citation type="submission" date="2019-10" db="EMBL/GenBank/DDBJ databases">
        <title>Complete genome sequence of Vibrio sp. strain THAF100, isolated from non-filtered water from the water column of tank 6 of a marine aquarium containing stony-coral fragments. Water maintained at 26 degree C.</title>
        <authorList>
            <person name="Ruckert C."/>
            <person name="Franco A."/>
            <person name="Kalinowski J."/>
            <person name="Glaeser S."/>
        </authorList>
    </citation>
    <scope>NUCLEOTIDE SEQUENCE [LARGE SCALE GENOMIC DNA]</scope>
    <source>
        <strain evidence="7 8">THAF100</strain>
    </source>
</reference>
<comment type="subcellular location">
    <subcellularLocation>
        <location evidence="1">Cell outer membrane</location>
    </subcellularLocation>
</comment>
<dbReference type="InterPro" id="IPR050330">
    <property type="entry name" value="Bact_OuterMem_StrucFunc"/>
</dbReference>
<dbReference type="InterPro" id="IPR036737">
    <property type="entry name" value="OmpA-like_sf"/>
</dbReference>
<dbReference type="PANTHER" id="PTHR30329">
    <property type="entry name" value="STATOR ELEMENT OF FLAGELLAR MOTOR COMPLEX"/>
    <property type="match status" value="1"/>
</dbReference>
<dbReference type="InterPro" id="IPR006664">
    <property type="entry name" value="OMP_bac"/>
</dbReference>
<dbReference type="SUPFAM" id="SSF103088">
    <property type="entry name" value="OmpA-like"/>
    <property type="match status" value="1"/>
</dbReference>
<evidence type="ECO:0000313" key="7">
    <source>
        <dbReference type="EMBL" id="QFT26072.1"/>
    </source>
</evidence>
<evidence type="ECO:0000256" key="3">
    <source>
        <dbReference type="ARBA" id="ARBA00023237"/>
    </source>
</evidence>
<evidence type="ECO:0000256" key="4">
    <source>
        <dbReference type="PROSITE-ProRule" id="PRU00473"/>
    </source>
</evidence>
<evidence type="ECO:0000256" key="1">
    <source>
        <dbReference type="ARBA" id="ARBA00004442"/>
    </source>
</evidence>
<evidence type="ECO:0000313" key="8">
    <source>
        <dbReference type="Proteomes" id="UP000326936"/>
    </source>
</evidence>
<dbReference type="InterPro" id="IPR006665">
    <property type="entry name" value="OmpA-like"/>
</dbReference>
<evidence type="ECO:0000256" key="5">
    <source>
        <dbReference type="SAM" id="SignalP"/>
    </source>
</evidence>
<accession>A0A5P9CKJ3</accession>
<protein>
    <submittedName>
        <fullName evidence="7">Outer membrane porin F</fullName>
    </submittedName>
</protein>
<dbReference type="AlphaFoldDB" id="A0A5P9CKJ3"/>
<gene>
    <name evidence="7" type="primary">oprF1</name>
    <name evidence="7" type="ORF">FIV01_06510</name>
</gene>
<dbReference type="Gene3D" id="3.30.1330.60">
    <property type="entry name" value="OmpA-like domain"/>
    <property type="match status" value="1"/>
</dbReference>
<feature type="chain" id="PRO_5024813596" evidence="5">
    <location>
        <begin position="23"/>
        <end position="205"/>
    </location>
</feature>
<keyword evidence="2 4" id="KW-0472">Membrane</keyword>
<keyword evidence="3" id="KW-0998">Cell outer membrane</keyword>
<dbReference type="PROSITE" id="PS51123">
    <property type="entry name" value="OMPA_2"/>
    <property type="match status" value="1"/>
</dbReference>
<dbReference type="GO" id="GO:0009279">
    <property type="term" value="C:cell outer membrane"/>
    <property type="evidence" value="ECO:0007669"/>
    <property type="project" value="UniProtKB-SubCell"/>
</dbReference>
<keyword evidence="8" id="KW-1185">Reference proteome</keyword>
<name>A0A5P9CKJ3_9VIBR</name>
<feature type="signal peptide" evidence="5">
    <location>
        <begin position="1"/>
        <end position="22"/>
    </location>
</feature>
<keyword evidence="5" id="KW-0732">Signal</keyword>
<dbReference type="Pfam" id="PF00691">
    <property type="entry name" value="OmpA"/>
    <property type="match status" value="1"/>
</dbReference>
<dbReference type="PRINTS" id="PR01021">
    <property type="entry name" value="OMPADOMAIN"/>
</dbReference>
<evidence type="ECO:0000256" key="2">
    <source>
        <dbReference type="ARBA" id="ARBA00023136"/>
    </source>
</evidence>
<organism evidence="7 8">
    <name type="scientific">Vibrio aquimaris</name>
    <dbReference type="NCBI Taxonomy" id="2587862"/>
    <lineage>
        <taxon>Bacteria</taxon>
        <taxon>Pseudomonadati</taxon>
        <taxon>Pseudomonadota</taxon>
        <taxon>Gammaproteobacteria</taxon>
        <taxon>Vibrionales</taxon>
        <taxon>Vibrionaceae</taxon>
        <taxon>Vibrio</taxon>
    </lineage>
</organism>
<dbReference type="KEGG" id="vaq:FIV01_06510"/>
<dbReference type="RefSeq" id="WP_246210433.1">
    <property type="nucleotide sequence ID" value="NZ_CBCSDK010000002.1"/>
</dbReference>
<proteinExistence type="predicted"/>
<sequence length="205" mass="22439" precursor="true">MKSVGIFVLTSISVALSGTSLAIEDEYSYIDTPKAIQVADLTDDDRDGVVNARDLCPDTPEGAKIDNDGCASSVKAQEERALRVLFEHDSYEVNPVFSDQIQEMADFLEKYMSASIQIRGYTSKVGSAAYNLNLSKKRAAAVQDELLYYGIAPERITIVGFGESRLEDEGDDEVAHAANRSVTASVIGLDEIVVEEWTIFSIIEK</sequence>
<evidence type="ECO:0000259" key="6">
    <source>
        <dbReference type="PROSITE" id="PS51123"/>
    </source>
</evidence>
<dbReference type="CDD" id="cd07185">
    <property type="entry name" value="OmpA_C-like"/>
    <property type="match status" value="1"/>
</dbReference>
<dbReference type="Proteomes" id="UP000326936">
    <property type="component" value="Chromosome"/>
</dbReference>
<feature type="domain" description="OmpA-like" evidence="6">
    <location>
        <begin position="73"/>
        <end position="190"/>
    </location>
</feature>